<evidence type="ECO:0000313" key="1">
    <source>
        <dbReference type="Proteomes" id="UP000887580"/>
    </source>
</evidence>
<reference evidence="2" key="1">
    <citation type="submission" date="2022-11" db="UniProtKB">
        <authorList>
            <consortium name="WormBaseParasite"/>
        </authorList>
    </citation>
    <scope>IDENTIFICATION</scope>
</reference>
<dbReference type="Proteomes" id="UP000887580">
    <property type="component" value="Unplaced"/>
</dbReference>
<sequence>MPISNDESVSLVNVIRTLTTSVDADQRNLEKIRLEAGFQKSAERVDLLLTSQQKDISNALKTFRAVSSEITASRQRIHAVKNALAASKVLLQCRRDDLKKLWVENVEQKVVCNILQQIEQIQQMDITFEEHLKSKQYKQAVKVLKTADITLNGPLSGVEGLDQLRSHATDLTGTLFEHVVAELLELLSTRPFESQMLELLKGMTMETLNESVLCLQLTEKYKDLPLINATMLPGTEQPSVAPHLAECLESLAVFDQLMPAMEQVFNRSKTVYSKAVGDTVLLLKLLMKEPVADSSHLARLIQMVMLQINKAYDVHKLLAKEISKVGRYEKDINVELRFWDAVQEVLQTVVMKHLDIYDYESNPEDFTETTKMRQLFRFDGTNCVSSYSTRLTAQPIPTICKPDPYNIIPIFRILNGIGRTIEEKCGLSKFNNFLHTFVMSTFVKRVSDDTEAKVQTILTRADVWSALSSTTAHCVRLLTSCLSIYELCKHIMHLISNMEQYTQQFAQIWVEILSAYTESAFDTYTNITKSGTSGEDDTLIEHRKISSTWAADEDIKRMFKSLPQWSLLNQAGVQSLSFDGDTTPTGRIGVGLNENDKEIKARTEKESAILIQNLGKIKSIKKSEVIFDENTIKLLLCMHESLQWFTVNVKGMQYELPKQASDILKTSTILNKNGTEQKLLDAFQQEFGYLEEMAETCLLMVHLELRVHCFYHLLPLAQLTSVQPQDDIDQGVELFGREMTRFHKLLSSHLFPTKVKYLFDGLGHLCASVFIHSSQHITKLTESNKKRIIRNIVRVQQHLSGITHQRENELDRAKTFFDLLNKDPDQLLALIMERGAVFTFQEYTYLLALAVRSDQNQSNVPGALDKKIAQLQAIFKQKS</sequence>
<name>A0AC35FQX8_9BILA</name>
<protein>
    <submittedName>
        <fullName evidence="2">Exocyst complex component Sec8</fullName>
    </submittedName>
</protein>
<proteinExistence type="predicted"/>
<accession>A0AC35FQX8</accession>
<dbReference type="WBParaSite" id="PS1159_v2.g19425.t1">
    <property type="protein sequence ID" value="PS1159_v2.g19425.t1"/>
    <property type="gene ID" value="PS1159_v2.g19425"/>
</dbReference>
<organism evidence="1 2">
    <name type="scientific">Panagrolaimus sp. PS1159</name>
    <dbReference type="NCBI Taxonomy" id="55785"/>
    <lineage>
        <taxon>Eukaryota</taxon>
        <taxon>Metazoa</taxon>
        <taxon>Ecdysozoa</taxon>
        <taxon>Nematoda</taxon>
        <taxon>Chromadorea</taxon>
        <taxon>Rhabditida</taxon>
        <taxon>Tylenchina</taxon>
        <taxon>Panagrolaimomorpha</taxon>
        <taxon>Panagrolaimoidea</taxon>
        <taxon>Panagrolaimidae</taxon>
        <taxon>Panagrolaimus</taxon>
    </lineage>
</organism>
<evidence type="ECO:0000313" key="2">
    <source>
        <dbReference type="WBParaSite" id="PS1159_v2.g19425.t1"/>
    </source>
</evidence>